<gene>
    <name evidence="3" type="ORF">ZIOFF_043060</name>
</gene>
<feature type="domain" description="At4g15545-like C-terminal" evidence="2">
    <location>
        <begin position="268"/>
        <end position="332"/>
    </location>
</feature>
<dbReference type="EMBL" id="JACMSC010000012">
    <property type="protein sequence ID" value="KAG6495266.1"/>
    <property type="molecule type" value="Genomic_DNA"/>
</dbReference>
<dbReference type="Proteomes" id="UP000734854">
    <property type="component" value="Unassembled WGS sequence"/>
</dbReference>
<evidence type="ECO:0000259" key="2">
    <source>
        <dbReference type="Pfam" id="PF25972"/>
    </source>
</evidence>
<sequence length="335" mass="37361">MAREATDFHLPDELLAVIPVDPYDQLDLARRIASLAITSRVSHLEGEADRLRQMITDRDLVIEDLHGKIARLDRLVQVSDARLRDIDEENAKLSRERQMLTTTSKKMARELSKLEMFKSQLMDSLSGDRLPQQSDSVDIGMQKPPIARVSSWRDDDNISQVVANESAEIKETGESSQDDPSMHQFSITPYISPKLTPTTTPKGSSTNGTPIGFSTIRSSPIFLSGATSPTTSQYGEHGSMSPLYASSQQSSTASSPPHRQSLPGRTSRTDGKELFRQARIRLSYEQFAAFLANVKEFNAHRQSSKDTLAKADKIFGTENKDLYLTFQSLVNRARQ</sequence>
<accession>A0A8J5KZA3</accession>
<dbReference type="PANTHER" id="PTHR47383">
    <property type="entry name" value="OS03G0659800 PROTEIN"/>
    <property type="match status" value="1"/>
</dbReference>
<organism evidence="3 4">
    <name type="scientific">Zingiber officinale</name>
    <name type="common">Ginger</name>
    <name type="synonym">Amomum zingiber</name>
    <dbReference type="NCBI Taxonomy" id="94328"/>
    <lineage>
        <taxon>Eukaryota</taxon>
        <taxon>Viridiplantae</taxon>
        <taxon>Streptophyta</taxon>
        <taxon>Embryophyta</taxon>
        <taxon>Tracheophyta</taxon>
        <taxon>Spermatophyta</taxon>
        <taxon>Magnoliopsida</taxon>
        <taxon>Liliopsida</taxon>
        <taxon>Zingiberales</taxon>
        <taxon>Zingiberaceae</taxon>
        <taxon>Zingiber</taxon>
    </lineage>
</organism>
<name>A0A8J5KZA3_ZINOF</name>
<evidence type="ECO:0000313" key="4">
    <source>
        <dbReference type="Proteomes" id="UP000734854"/>
    </source>
</evidence>
<dbReference type="PANTHER" id="PTHR47383:SF8">
    <property type="entry name" value="OS01G0768300 PROTEIN"/>
    <property type="match status" value="1"/>
</dbReference>
<evidence type="ECO:0000313" key="3">
    <source>
        <dbReference type="EMBL" id="KAG6495266.1"/>
    </source>
</evidence>
<feature type="compositionally biased region" description="Polar residues" evidence="1">
    <location>
        <begin position="225"/>
        <end position="234"/>
    </location>
</feature>
<feature type="compositionally biased region" description="Low complexity" evidence="1">
    <location>
        <begin position="245"/>
        <end position="255"/>
    </location>
</feature>
<feature type="compositionally biased region" description="Polar residues" evidence="1">
    <location>
        <begin position="174"/>
        <end position="209"/>
    </location>
</feature>
<keyword evidence="4" id="KW-1185">Reference proteome</keyword>
<dbReference type="Pfam" id="PF25972">
    <property type="entry name" value="At4g15545_C"/>
    <property type="match status" value="1"/>
</dbReference>
<dbReference type="InterPro" id="IPR058935">
    <property type="entry name" value="At4g15545-like_C"/>
</dbReference>
<dbReference type="InterPro" id="IPR058936">
    <property type="entry name" value="At4g15545-like"/>
</dbReference>
<protein>
    <recommendedName>
        <fullName evidence="2">At4g15545-like C-terminal domain-containing protein</fullName>
    </recommendedName>
</protein>
<dbReference type="AlphaFoldDB" id="A0A8J5KZA3"/>
<proteinExistence type="predicted"/>
<evidence type="ECO:0000256" key="1">
    <source>
        <dbReference type="SAM" id="MobiDB-lite"/>
    </source>
</evidence>
<feature type="region of interest" description="Disordered" evidence="1">
    <location>
        <begin position="166"/>
        <end position="272"/>
    </location>
</feature>
<comment type="caution">
    <text evidence="3">The sequence shown here is derived from an EMBL/GenBank/DDBJ whole genome shotgun (WGS) entry which is preliminary data.</text>
</comment>
<reference evidence="3 4" key="1">
    <citation type="submission" date="2020-08" db="EMBL/GenBank/DDBJ databases">
        <title>Plant Genome Project.</title>
        <authorList>
            <person name="Zhang R.-G."/>
        </authorList>
    </citation>
    <scope>NUCLEOTIDE SEQUENCE [LARGE SCALE GENOMIC DNA]</scope>
    <source>
        <tissue evidence="3">Rhizome</tissue>
    </source>
</reference>